<feature type="region of interest" description="Disordered" evidence="1">
    <location>
        <begin position="168"/>
        <end position="207"/>
    </location>
</feature>
<proteinExistence type="predicted"/>
<dbReference type="EMBL" id="ASPP01039760">
    <property type="protein sequence ID" value="ETO00891.1"/>
    <property type="molecule type" value="Genomic_DNA"/>
</dbReference>
<feature type="compositionally biased region" description="Low complexity" evidence="1">
    <location>
        <begin position="32"/>
        <end position="41"/>
    </location>
</feature>
<reference evidence="2 3" key="1">
    <citation type="journal article" date="2013" name="Curr. Biol.">
        <title>The Genome of the Foraminiferan Reticulomyxa filosa.</title>
        <authorList>
            <person name="Glockner G."/>
            <person name="Hulsmann N."/>
            <person name="Schleicher M."/>
            <person name="Noegel A.A."/>
            <person name="Eichinger L."/>
            <person name="Gallinger C."/>
            <person name="Pawlowski J."/>
            <person name="Sierra R."/>
            <person name="Euteneuer U."/>
            <person name="Pillet L."/>
            <person name="Moustafa A."/>
            <person name="Platzer M."/>
            <person name="Groth M."/>
            <person name="Szafranski K."/>
            <person name="Schliwa M."/>
        </authorList>
    </citation>
    <scope>NUCLEOTIDE SEQUENCE [LARGE SCALE GENOMIC DNA]</scope>
</reference>
<protein>
    <submittedName>
        <fullName evidence="2">Uncharacterized protein</fullName>
    </submittedName>
</protein>
<organism evidence="2 3">
    <name type="scientific">Reticulomyxa filosa</name>
    <dbReference type="NCBI Taxonomy" id="46433"/>
    <lineage>
        <taxon>Eukaryota</taxon>
        <taxon>Sar</taxon>
        <taxon>Rhizaria</taxon>
        <taxon>Retaria</taxon>
        <taxon>Foraminifera</taxon>
        <taxon>Monothalamids</taxon>
        <taxon>Reticulomyxidae</taxon>
        <taxon>Reticulomyxa</taxon>
    </lineage>
</organism>
<evidence type="ECO:0000256" key="1">
    <source>
        <dbReference type="SAM" id="MobiDB-lite"/>
    </source>
</evidence>
<feature type="region of interest" description="Disordered" evidence="1">
    <location>
        <begin position="18"/>
        <end position="41"/>
    </location>
</feature>
<evidence type="ECO:0000313" key="2">
    <source>
        <dbReference type="EMBL" id="ETO00891.1"/>
    </source>
</evidence>
<dbReference type="PANTHER" id="PTHR13663">
    <property type="entry name" value="SIMILAR TO RIKEN CDNA 6430548M08"/>
    <property type="match status" value="1"/>
</dbReference>
<accession>X6LHT1</accession>
<feature type="compositionally biased region" description="Polar residues" evidence="1">
    <location>
        <begin position="168"/>
        <end position="182"/>
    </location>
</feature>
<dbReference type="PANTHER" id="PTHR13663:SF2">
    <property type="entry name" value="SIMILAR TO RIKEN CDNA 6430548M08"/>
    <property type="match status" value="1"/>
</dbReference>
<feature type="region of interest" description="Disordered" evidence="1">
    <location>
        <begin position="219"/>
        <end position="242"/>
    </location>
</feature>
<comment type="caution">
    <text evidence="2">The sequence shown here is derived from an EMBL/GenBank/DDBJ whole genome shotgun (WGS) entry which is preliminary data.</text>
</comment>
<dbReference type="AlphaFoldDB" id="X6LHT1"/>
<gene>
    <name evidence="2" type="ORF">RFI_36549</name>
</gene>
<feature type="compositionally biased region" description="Basic and acidic residues" evidence="1">
    <location>
        <begin position="18"/>
        <end position="31"/>
    </location>
</feature>
<sequence length="269" mass="30810">MTQSLYVRKRNILDDLTLEEKNDTTNNETKENNGNNETNGTLELQKNSSLLPKQDKLFLVDRVKDHQLWKSEAFWKEAFGDSLQQEFKKYPMLQSWHSDTEHAEAHRRNQEIIFSQLAAITHNMKEFGMQNSTIVSFLDRQSLDPEKKKILKATLGIFVESTVVSQGDASLQSTQPTSSAQTPMGVMTSEMTNPVDAKPVKPPSRSSISFISNIINTPFNSQSQTQRQPQIQRSAQSRQSQPQLQLQSQCNCKLNCNNYNRNCKRNHYL</sequence>
<keyword evidence="3" id="KW-1185">Reference proteome</keyword>
<name>X6LHT1_RETFI</name>
<dbReference type="Proteomes" id="UP000023152">
    <property type="component" value="Unassembled WGS sequence"/>
</dbReference>
<dbReference type="InterPro" id="IPR039872">
    <property type="entry name" value="KIAA0513"/>
</dbReference>
<evidence type="ECO:0000313" key="3">
    <source>
        <dbReference type="Proteomes" id="UP000023152"/>
    </source>
</evidence>